<evidence type="ECO:0000313" key="2">
    <source>
        <dbReference type="EMBL" id="KAG8083997.1"/>
    </source>
</evidence>
<dbReference type="Proteomes" id="UP000729402">
    <property type="component" value="Unassembled WGS sequence"/>
</dbReference>
<gene>
    <name evidence="2" type="ORF">GUJ93_ZPchr0010g10407</name>
</gene>
<dbReference type="EMBL" id="JAAALK010000082">
    <property type="protein sequence ID" value="KAG8083997.1"/>
    <property type="molecule type" value="Genomic_DNA"/>
</dbReference>
<evidence type="ECO:0000313" key="3">
    <source>
        <dbReference type="Proteomes" id="UP000729402"/>
    </source>
</evidence>
<reference evidence="2" key="2">
    <citation type="submission" date="2021-02" db="EMBL/GenBank/DDBJ databases">
        <authorList>
            <person name="Kimball J.A."/>
            <person name="Haas M.W."/>
            <person name="Macchietto M."/>
            <person name="Kono T."/>
            <person name="Duquette J."/>
            <person name="Shao M."/>
        </authorList>
    </citation>
    <scope>NUCLEOTIDE SEQUENCE</scope>
    <source>
        <tissue evidence="2">Fresh leaf tissue</tissue>
    </source>
</reference>
<feature type="region of interest" description="Disordered" evidence="1">
    <location>
        <begin position="79"/>
        <end position="123"/>
    </location>
</feature>
<feature type="region of interest" description="Disordered" evidence="1">
    <location>
        <begin position="55"/>
        <end position="74"/>
    </location>
</feature>
<accession>A0A8J5T9L7</accession>
<evidence type="ECO:0000256" key="1">
    <source>
        <dbReference type="SAM" id="MobiDB-lite"/>
    </source>
</evidence>
<sequence length="123" mass="12550">MASSEHMGPRTGTPPSGITLPPSEHMGTSAAGPHTRTPPHGTMLPSPKGAVALRHCPASLGARKGPPSLSASPVSCYFVGPLRPPLRNHTAGREPLPPEPPVARSPADRSPAVQSPAARNPAT</sequence>
<dbReference type="AlphaFoldDB" id="A0A8J5T9L7"/>
<comment type="caution">
    <text evidence="2">The sequence shown here is derived from an EMBL/GenBank/DDBJ whole genome shotgun (WGS) entry which is preliminary data.</text>
</comment>
<organism evidence="2 3">
    <name type="scientific">Zizania palustris</name>
    <name type="common">Northern wild rice</name>
    <dbReference type="NCBI Taxonomy" id="103762"/>
    <lineage>
        <taxon>Eukaryota</taxon>
        <taxon>Viridiplantae</taxon>
        <taxon>Streptophyta</taxon>
        <taxon>Embryophyta</taxon>
        <taxon>Tracheophyta</taxon>
        <taxon>Spermatophyta</taxon>
        <taxon>Magnoliopsida</taxon>
        <taxon>Liliopsida</taxon>
        <taxon>Poales</taxon>
        <taxon>Poaceae</taxon>
        <taxon>BOP clade</taxon>
        <taxon>Oryzoideae</taxon>
        <taxon>Oryzeae</taxon>
        <taxon>Zizaniinae</taxon>
        <taxon>Zizania</taxon>
    </lineage>
</organism>
<proteinExistence type="predicted"/>
<protein>
    <submittedName>
        <fullName evidence="2">Uncharacterized protein</fullName>
    </submittedName>
</protein>
<feature type="region of interest" description="Disordered" evidence="1">
    <location>
        <begin position="1"/>
        <end position="50"/>
    </location>
</feature>
<reference evidence="2" key="1">
    <citation type="journal article" date="2021" name="bioRxiv">
        <title>Whole Genome Assembly and Annotation of Northern Wild Rice, Zizania palustris L., Supports a Whole Genome Duplication in the Zizania Genus.</title>
        <authorList>
            <person name="Haas M."/>
            <person name="Kono T."/>
            <person name="Macchietto M."/>
            <person name="Millas R."/>
            <person name="McGilp L."/>
            <person name="Shao M."/>
            <person name="Duquette J."/>
            <person name="Hirsch C.N."/>
            <person name="Kimball J."/>
        </authorList>
    </citation>
    <scope>NUCLEOTIDE SEQUENCE</scope>
    <source>
        <tissue evidence="2">Fresh leaf tissue</tissue>
    </source>
</reference>
<keyword evidence="3" id="KW-1185">Reference proteome</keyword>
<name>A0A8J5T9L7_ZIZPA</name>